<dbReference type="PANTHER" id="PTHR23248:SF9">
    <property type="entry name" value="PHOSPHOLIPID SCRAMBLASE"/>
    <property type="match status" value="1"/>
</dbReference>
<dbReference type="OrthoDB" id="191150at2759"/>
<evidence type="ECO:0000256" key="1">
    <source>
        <dbReference type="ARBA" id="ARBA00005350"/>
    </source>
</evidence>
<reference evidence="4" key="1">
    <citation type="journal article" date="2022" name="Proc. Natl. Acad. Sci. U.S.A.">
        <title>Life cycle and functional genomics of the unicellular red alga Galdieria for elucidating algal and plant evolution and industrial use.</title>
        <authorList>
            <person name="Hirooka S."/>
            <person name="Itabashi T."/>
            <person name="Ichinose T.M."/>
            <person name="Onuma R."/>
            <person name="Fujiwara T."/>
            <person name="Yamashita S."/>
            <person name="Jong L.W."/>
            <person name="Tomita R."/>
            <person name="Iwane A.H."/>
            <person name="Miyagishima S.Y."/>
        </authorList>
    </citation>
    <scope>NUCLEOTIDE SEQUENCE</scope>
    <source>
        <strain evidence="4">NBRC 102759</strain>
    </source>
</reference>
<protein>
    <recommendedName>
        <fullName evidence="2">Phospholipid scramblase</fullName>
    </recommendedName>
</protein>
<reference evidence="4" key="2">
    <citation type="submission" date="2022-01" db="EMBL/GenBank/DDBJ databases">
        <authorList>
            <person name="Hirooka S."/>
            <person name="Miyagishima S.Y."/>
        </authorList>
    </citation>
    <scope>NUCLEOTIDE SEQUENCE</scope>
    <source>
        <strain evidence="4">NBRC 102759</strain>
    </source>
</reference>
<name>A0A9C7PZ60_9RHOD</name>
<dbReference type="AlphaFoldDB" id="A0A9C7PZ60"/>
<dbReference type="SUPFAM" id="SSF54518">
    <property type="entry name" value="Tubby C-terminal domain-like"/>
    <property type="match status" value="1"/>
</dbReference>
<gene>
    <name evidence="4" type="ORF">GpartN1_g5264.t1</name>
</gene>
<feature type="compositionally biased region" description="Gly residues" evidence="3">
    <location>
        <begin position="356"/>
        <end position="365"/>
    </location>
</feature>
<comment type="similarity">
    <text evidence="1 2">Belongs to the phospholipid scramblase family.</text>
</comment>
<accession>A0A9C7PZ60</accession>
<sequence length="437" mass="48825">MGTRTRILSRWMRQTFHLYNILNRQWNFSRITPVGANGSLLSPSKVILSSKKQLQLLCPVSSWSPVVSTNSLLSFQRNIQTKSDISGNESVTTNAGVTEQTQQATALNPTESRQVLLANPALVVCRELEWGNIFFGFEQANKYSLKTPDGRVAGYIAEEDGLGKSLLRNILRTHRSFKATILDPSGQPVMVIRRPAYLLTSSLYVETPEGDSIGEIRMNWHPWRRKYDLYVNKRQFGKIDAGFLSVEFPIQDEYGNVIGSVSKDFTGFAKELFTDATQYVVRLRPPSELVLDNNGIIQTNSVTNPTESNTTETSLSTEERAVLFAVAVSVDFDYFSLHSRHGSFMPFPFMMPFPWPGGGSGGGEEQSGNSQDNNTSSKDGASIGTTPTDEDSNNRSEDSKWAHFEEGKFEEPDDMFEEDNESGGWSFGSFFEDDDDD</sequence>
<dbReference type="Pfam" id="PF03803">
    <property type="entry name" value="Scramblase"/>
    <property type="match status" value="1"/>
</dbReference>
<evidence type="ECO:0000313" key="5">
    <source>
        <dbReference type="Proteomes" id="UP001061958"/>
    </source>
</evidence>
<organism evidence="4 5">
    <name type="scientific">Galdieria partita</name>
    <dbReference type="NCBI Taxonomy" id="83374"/>
    <lineage>
        <taxon>Eukaryota</taxon>
        <taxon>Rhodophyta</taxon>
        <taxon>Bangiophyceae</taxon>
        <taxon>Galdieriales</taxon>
        <taxon>Galdieriaceae</taxon>
        <taxon>Galdieria</taxon>
    </lineage>
</organism>
<feature type="compositionally biased region" description="Basic and acidic residues" evidence="3">
    <location>
        <begin position="392"/>
        <end position="410"/>
    </location>
</feature>
<dbReference type="PANTHER" id="PTHR23248">
    <property type="entry name" value="PHOSPHOLIPID SCRAMBLASE-RELATED"/>
    <property type="match status" value="1"/>
</dbReference>
<dbReference type="GO" id="GO:0017128">
    <property type="term" value="F:phospholipid scramblase activity"/>
    <property type="evidence" value="ECO:0007669"/>
    <property type="project" value="InterPro"/>
</dbReference>
<evidence type="ECO:0000256" key="2">
    <source>
        <dbReference type="RuleBase" id="RU363116"/>
    </source>
</evidence>
<feature type="compositionally biased region" description="Polar residues" evidence="3">
    <location>
        <begin position="366"/>
        <end position="387"/>
    </location>
</feature>
<dbReference type="InterPro" id="IPR005552">
    <property type="entry name" value="Scramblase"/>
</dbReference>
<comment type="caution">
    <text evidence="4">The sequence shown here is derived from an EMBL/GenBank/DDBJ whole genome shotgun (WGS) entry which is preliminary data.</text>
</comment>
<dbReference type="Proteomes" id="UP001061958">
    <property type="component" value="Unassembled WGS sequence"/>
</dbReference>
<feature type="compositionally biased region" description="Acidic residues" evidence="3">
    <location>
        <begin position="411"/>
        <end position="421"/>
    </location>
</feature>
<dbReference type="EMBL" id="BQMJ01000044">
    <property type="protein sequence ID" value="GJQ13473.1"/>
    <property type="molecule type" value="Genomic_DNA"/>
</dbReference>
<evidence type="ECO:0000256" key="3">
    <source>
        <dbReference type="SAM" id="MobiDB-lite"/>
    </source>
</evidence>
<dbReference type="GO" id="GO:0005886">
    <property type="term" value="C:plasma membrane"/>
    <property type="evidence" value="ECO:0007669"/>
    <property type="project" value="TreeGrafter"/>
</dbReference>
<evidence type="ECO:0000313" key="4">
    <source>
        <dbReference type="EMBL" id="GJQ13473.1"/>
    </source>
</evidence>
<feature type="region of interest" description="Disordered" evidence="3">
    <location>
        <begin position="356"/>
        <end position="437"/>
    </location>
</feature>
<dbReference type="InterPro" id="IPR025659">
    <property type="entry name" value="Tubby-like_C"/>
</dbReference>
<proteinExistence type="inferred from homology"/>
<keyword evidence="5" id="KW-1185">Reference proteome</keyword>